<evidence type="ECO:0000313" key="2">
    <source>
        <dbReference type="EMBL" id="KAK9760081.1"/>
    </source>
</evidence>
<name>A0ABR2WF37_9FUNG</name>
<accession>A0ABR2WF37</accession>
<evidence type="ECO:0000313" key="3">
    <source>
        <dbReference type="Proteomes" id="UP001479436"/>
    </source>
</evidence>
<reference evidence="2 3" key="1">
    <citation type="submission" date="2023-04" db="EMBL/GenBank/DDBJ databases">
        <title>Genome of Basidiobolus ranarum AG-B5.</title>
        <authorList>
            <person name="Stajich J.E."/>
            <person name="Carter-House D."/>
            <person name="Gryganskyi A."/>
        </authorList>
    </citation>
    <scope>NUCLEOTIDE SEQUENCE [LARGE SCALE GENOMIC DNA]</scope>
    <source>
        <strain evidence="2 3">AG-B5</strain>
    </source>
</reference>
<dbReference type="EMBL" id="JASJQH010002581">
    <property type="protein sequence ID" value="KAK9760081.1"/>
    <property type="molecule type" value="Genomic_DNA"/>
</dbReference>
<organism evidence="2 3">
    <name type="scientific">Basidiobolus ranarum</name>
    <dbReference type="NCBI Taxonomy" id="34480"/>
    <lineage>
        <taxon>Eukaryota</taxon>
        <taxon>Fungi</taxon>
        <taxon>Fungi incertae sedis</taxon>
        <taxon>Zoopagomycota</taxon>
        <taxon>Entomophthoromycotina</taxon>
        <taxon>Basidiobolomycetes</taxon>
        <taxon>Basidiobolales</taxon>
        <taxon>Basidiobolaceae</taxon>
        <taxon>Basidiobolus</taxon>
    </lineage>
</organism>
<feature type="transmembrane region" description="Helical" evidence="1">
    <location>
        <begin position="7"/>
        <end position="24"/>
    </location>
</feature>
<gene>
    <name evidence="2" type="ORF">K7432_016260</name>
</gene>
<proteinExistence type="predicted"/>
<sequence>MLNRGKAAIIAILLILNLLVFVFFEPLQNNIPHLNSHKNENSLRPSLVQSKSYGCSAFPLDQELLNLTGDARIYLPSQKPVSLLPDQEFCFRVVVTVENPDPRVWYTPLYPGTPWDSLWVRFVEKNHNITVSVDMKLLELTGAYLKDRVHIYEGSVKLVDPGKYEILPLLEYRRAEWNFEWNDIVAYNPKQIVVPDGFYLSVQEEDAFNPFNYKTHLMRPFCKNGDHPGRWLDASLFTSAQLAQLPTPENHNKIWAPYSCRYRQYSYQEFEQCLIDKHPTIHWYGDSNTRRALKKISTHGEWCSTEADQNGRVCICEDNVETFTTFDSEARIVHLNVSSSSSLIYHYKWDGLTGRNNPAWRSIVEQSYVDTIPKANVVIISLVNWDAAFSPFLEFAKSLNDLIQRLQQLYTNNGIPVIVRTGQHFCCRVDTSTTSRRFSRLRVDLYEKYATAELVRHLNARVWDVYQLGAAKDPAMQLDSLDCPSNHARSEVVEIENQILFNMLCNA</sequence>
<keyword evidence="1" id="KW-1133">Transmembrane helix</keyword>
<comment type="caution">
    <text evidence="2">The sequence shown here is derived from an EMBL/GenBank/DDBJ whole genome shotgun (WGS) entry which is preliminary data.</text>
</comment>
<keyword evidence="1" id="KW-0472">Membrane</keyword>
<keyword evidence="3" id="KW-1185">Reference proteome</keyword>
<evidence type="ECO:0000256" key="1">
    <source>
        <dbReference type="SAM" id="Phobius"/>
    </source>
</evidence>
<keyword evidence="1" id="KW-0812">Transmembrane</keyword>
<dbReference type="Proteomes" id="UP001479436">
    <property type="component" value="Unassembled WGS sequence"/>
</dbReference>
<protein>
    <submittedName>
        <fullName evidence="2">Uncharacterized protein</fullName>
    </submittedName>
</protein>